<dbReference type="RefSeq" id="WP_104522108.1">
    <property type="nucleotide sequence ID" value="NZ_NHRY01000260.1"/>
</dbReference>
<dbReference type="SMART" id="SM00530">
    <property type="entry name" value="HTH_XRE"/>
    <property type="match status" value="1"/>
</dbReference>
<dbReference type="InterPro" id="IPR010982">
    <property type="entry name" value="Lambda_DNA-bd_dom_sf"/>
</dbReference>
<evidence type="ECO:0000313" key="3">
    <source>
        <dbReference type="EMBL" id="PPQ27379.1"/>
    </source>
</evidence>
<dbReference type="OrthoDB" id="461984at2"/>
<dbReference type="CDD" id="cd00093">
    <property type="entry name" value="HTH_XRE"/>
    <property type="match status" value="1"/>
</dbReference>
<dbReference type="Proteomes" id="UP000239724">
    <property type="component" value="Unassembled WGS sequence"/>
</dbReference>
<dbReference type="InterPro" id="IPR001387">
    <property type="entry name" value="Cro/C1-type_HTH"/>
</dbReference>
<dbReference type="AlphaFoldDB" id="A0A2S6MYF5"/>
<gene>
    <name evidence="3" type="ORF">CCS01_27930</name>
</gene>
<dbReference type="Gene3D" id="1.10.260.40">
    <property type="entry name" value="lambda repressor-like DNA-binding domains"/>
    <property type="match status" value="1"/>
</dbReference>
<dbReference type="GO" id="GO:0003677">
    <property type="term" value="F:DNA binding"/>
    <property type="evidence" value="ECO:0007669"/>
    <property type="project" value="InterPro"/>
</dbReference>
<comment type="caution">
    <text evidence="3">The sequence shown here is derived from an EMBL/GenBank/DDBJ whole genome shotgun (WGS) entry which is preliminary data.</text>
</comment>
<feature type="domain" description="HTH cro/C1-type" evidence="2">
    <location>
        <begin position="29"/>
        <end position="82"/>
    </location>
</feature>
<dbReference type="SUPFAM" id="SSF47413">
    <property type="entry name" value="lambda repressor-like DNA-binding domains"/>
    <property type="match status" value="1"/>
</dbReference>
<dbReference type="EMBL" id="NHRY01000260">
    <property type="protein sequence ID" value="PPQ27379.1"/>
    <property type="molecule type" value="Genomic_DNA"/>
</dbReference>
<evidence type="ECO:0000313" key="4">
    <source>
        <dbReference type="Proteomes" id="UP000239724"/>
    </source>
</evidence>
<organism evidence="3 4">
    <name type="scientific">Rhodopila globiformis</name>
    <name type="common">Rhodopseudomonas globiformis</name>
    <dbReference type="NCBI Taxonomy" id="1071"/>
    <lineage>
        <taxon>Bacteria</taxon>
        <taxon>Pseudomonadati</taxon>
        <taxon>Pseudomonadota</taxon>
        <taxon>Alphaproteobacteria</taxon>
        <taxon>Acetobacterales</taxon>
        <taxon>Acetobacteraceae</taxon>
        <taxon>Rhodopila</taxon>
    </lineage>
</organism>
<dbReference type="Pfam" id="PF01381">
    <property type="entry name" value="HTH_3"/>
    <property type="match status" value="1"/>
</dbReference>
<proteinExistence type="predicted"/>
<evidence type="ECO:0000256" key="1">
    <source>
        <dbReference type="SAM" id="MobiDB-lite"/>
    </source>
</evidence>
<protein>
    <recommendedName>
        <fullName evidence="2">HTH cro/C1-type domain-containing protein</fullName>
    </recommendedName>
</protein>
<sequence>MTEAEIETAIASDPDASPLTETEGMALRLQAVRKRLGLSQPEFAERFHIPVGTLRDWEQARRRIDAAAWAYIQVIDNEPEAVLRALQAA</sequence>
<keyword evidence="4" id="KW-1185">Reference proteome</keyword>
<name>A0A2S6MYF5_RHOGL</name>
<accession>A0A2S6MYF5</accession>
<evidence type="ECO:0000259" key="2">
    <source>
        <dbReference type="PROSITE" id="PS50943"/>
    </source>
</evidence>
<feature type="region of interest" description="Disordered" evidence="1">
    <location>
        <begin position="1"/>
        <end position="20"/>
    </location>
</feature>
<reference evidence="3 4" key="1">
    <citation type="journal article" date="2018" name="Arch. Microbiol.">
        <title>New insights into the metabolic potential of the phototrophic purple bacterium Rhodopila globiformis DSM 161(T) from its draft genome sequence and evidence for a vanadium-dependent nitrogenase.</title>
        <authorList>
            <person name="Imhoff J.F."/>
            <person name="Rahn T."/>
            <person name="Kunzel S."/>
            <person name="Neulinger S.C."/>
        </authorList>
    </citation>
    <scope>NUCLEOTIDE SEQUENCE [LARGE SCALE GENOMIC DNA]</scope>
    <source>
        <strain evidence="3 4">DSM 161</strain>
    </source>
</reference>
<dbReference type="PROSITE" id="PS50943">
    <property type="entry name" value="HTH_CROC1"/>
    <property type="match status" value="1"/>
</dbReference>